<protein>
    <recommendedName>
        <fullName evidence="2">CRISPR type III A-associated protein Csm2</fullName>
    </recommendedName>
</protein>
<organism evidence="1">
    <name type="scientific">Thermodesulfobacterium geofontis</name>
    <dbReference type="NCBI Taxonomy" id="1295609"/>
    <lineage>
        <taxon>Bacteria</taxon>
        <taxon>Pseudomonadati</taxon>
        <taxon>Thermodesulfobacteriota</taxon>
        <taxon>Thermodesulfobacteria</taxon>
        <taxon>Thermodesulfobacteriales</taxon>
        <taxon>Thermodesulfobacteriaceae</taxon>
        <taxon>Thermodesulfobacterium</taxon>
    </lineage>
</organism>
<sequence>MGKSEYEFYSIKPWELRQLRDLTKDVFSNIGTEKSRQRLVYDLLNALKTNDRKRFLWLILKNVNNISVEKSEKVKRFAEFLSTLQFEHETAENFDKIAYAIVMGIMSVESEKGGGSNE</sequence>
<reference evidence="1" key="1">
    <citation type="journal article" date="2020" name="mSystems">
        <title>Genome- and Community-Level Interaction Insights into Carbon Utilization and Element Cycling Functions of Hydrothermarchaeota in Hydrothermal Sediment.</title>
        <authorList>
            <person name="Zhou Z."/>
            <person name="Liu Y."/>
            <person name="Xu W."/>
            <person name="Pan J."/>
            <person name="Luo Z.H."/>
            <person name="Li M."/>
        </authorList>
    </citation>
    <scope>NUCLEOTIDE SEQUENCE [LARGE SCALE GENOMIC DNA]</scope>
    <source>
        <strain evidence="1">SpSt-6</strain>
    </source>
</reference>
<comment type="caution">
    <text evidence="1">The sequence shown here is derived from an EMBL/GenBank/DDBJ whole genome shotgun (WGS) entry which is preliminary data.</text>
</comment>
<evidence type="ECO:0000313" key="1">
    <source>
        <dbReference type="EMBL" id="HGQ85693.1"/>
    </source>
</evidence>
<accession>A0A7C4JQU6</accession>
<dbReference type="AlphaFoldDB" id="A0A7C4JQU6"/>
<proteinExistence type="predicted"/>
<evidence type="ECO:0008006" key="2">
    <source>
        <dbReference type="Google" id="ProtNLM"/>
    </source>
</evidence>
<dbReference type="EMBL" id="DSZN01000085">
    <property type="protein sequence ID" value="HGQ85693.1"/>
    <property type="molecule type" value="Genomic_DNA"/>
</dbReference>
<gene>
    <name evidence="1" type="ORF">ENT66_05020</name>
</gene>
<name>A0A7C4JQU6_9BACT</name>